<gene>
    <name evidence="2" type="ORF">E2C01_050019</name>
</gene>
<proteinExistence type="predicted"/>
<organism evidence="2 3">
    <name type="scientific">Portunus trituberculatus</name>
    <name type="common">Swimming crab</name>
    <name type="synonym">Neptunus trituberculatus</name>
    <dbReference type="NCBI Taxonomy" id="210409"/>
    <lineage>
        <taxon>Eukaryota</taxon>
        <taxon>Metazoa</taxon>
        <taxon>Ecdysozoa</taxon>
        <taxon>Arthropoda</taxon>
        <taxon>Crustacea</taxon>
        <taxon>Multicrustacea</taxon>
        <taxon>Malacostraca</taxon>
        <taxon>Eumalacostraca</taxon>
        <taxon>Eucarida</taxon>
        <taxon>Decapoda</taxon>
        <taxon>Pleocyemata</taxon>
        <taxon>Brachyura</taxon>
        <taxon>Eubrachyura</taxon>
        <taxon>Portunoidea</taxon>
        <taxon>Portunidae</taxon>
        <taxon>Portuninae</taxon>
        <taxon>Portunus</taxon>
    </lineage>
</organism>
<dbReference type="Proteomes" id="UP000324222">
    <property type="component" value="Unassembled WGS sequence"/>
</dbReference>
<name>A0A5B7GEZ0_PORTR</name>
<evidence type="ECO:0000256" key="1">
    <source>
        <dbReference type="SAM" id="Phobius"/>
    </source>
</evidence>
<protein>
    <submittedName>
        <fullName evidence="2">Uncharacterized protein</fullName>
    </submittedName>
</protein>
<dbReference type="EMBL" id="VSRR010013665">
    <property type="protein sequence ID" value="MPC56069.1"/>
    <property type="molecule type" value="Genomic_DNA"/>
</dbReference>
<keyword evidence="1" id="KW-0812">Transmembrane</keyword>
<sequence>MFITSFGFHSAFTDHPGELAFNFVILHDLEQIVQHPTRIPDRLGDTPNILDLFLTSIPSWAPLITISSLYLVLFLQSLLRMPQSGGPIKLTKRK</sequence>
<accession>A0A5B7GEZ0</accession>
<keyword evidence="1" id="KW-0472">Membrane</keyword>
<dbReference type="AlphaFoldDB" id="A0A5B7GEZ0"/>
<evidence type="ECO:0000313" key="3">
    <source>
        <dbReference type="Proteomes" id="UP000324222"/>
    </source>
</evidence>
<keyword evidence="3" id="KW-1185">Reference proteome</keyword>
<evidence type="ECO:0000313" key="2">
    <source>
        <dbReference type="EMBL" id="MPC56069.1"/>
    </source>
</evidence>
<comment type="caution">
    <text evidence="2">The sequence shown here is derived from an EMBL/GenBank/DDBJ whole genome shotgun (WGS) entry which is preliminary data.</text>
</comment>
<feature type="transmembrane region" description="Helical" evidence="1">
    <location>
        <begin position="60"/>
        <end position="79"/>
    </location>
</feature>
<keyword evidence="1" id="KW-1133">Transmembrane helix</keyword>
<reference evidence="2 3" key="1">
    <citation type="submission" date="2019-05" db="EMBL/GenBank/DDBJ databases">
        <title>Another draft genome of Portunus trituberculatus and its Hox gene families provides insights of decapod evolution.</title>
        <authorList>
            <person name="Jeong J.-H."/>
            <person name="Song I."/>
            <person name="Kim S."/>
            <person name="Choi T."/>
            <person name="Kim D."/>
            <person name="Ryu S."/>
            <person name="Kim W."/>
        </authorList>
    </citation>
    <scope>NUCLEOTIDE SEQUENCE [LARGE SCALE GENOMIC DNA]</scope>
    <source>
        <tissue evidence="2">Muscle</tissue>
    </source>
</reference>